<organism evidence="4">
    <name type="scientific">Nippostrongylus brasiliensis</name>
    <name type="common">Rat hookworm</name>
    <dbReference type="NCBI Taxonomy" id="27835"/>
    <lineage>
        <taxon>Eukaryota</taxon>
        <taxon>Metazoa</taxon>
        <taxon>Ecdysozoa</taxon>
        <taxon>Nematoda</taxon>
        <taxon>Chromadorea</taxon>
        <taxon>Rhabditida</taxon>
        <taxon>Rhabditina</taxon>
        <taxon>Rhabditomorpha</taxon>
        <taxon>Strongyloidea</taxon>
        <taxon>Heligmosomidae</taxon>
        <taxon>Nippostrongylus</taxon>
    </lineage>
</organism>
<evidence type="ECO:0000313" key="2">
    <source>
        <dbReference type="EMBL" id="VDL78929.1"/>
    </source>
</evidence>
<sequence length="159" mass="18061">MLPKSASKSYSPEETRQPAHGSRRGFVWLEQQATDSHLVTVNIGHIAKVQSQSDCIYLDLPLNSPTRRSRFTSRLFDSSPAILSVPRTRPSPVPFSTDGRNRNKSHADHQKCRELVRARDPQKCERGALRSFISLFFCCVRRMPASEGSSRIENPRRPK</sequence>
<evidence type="ECO:0000256" key="1">
    <source>
        <dbReference type="SAM" id="MobiDB-lite"/>
    </source>
</evidence>
<dbReference type="Proteomes" id="UP000271162">
    <property type="component" value="Unassembled WGS sequence"/>
</dbReference>
<accession>A0A0N4YF25</accession>
<dbReference type="EMBL" id="UYSL01021695">
    <property type="protein sequence ID" value="VDL78929.1"/>
    <property type="molecule type" value="Genomic_DNA"/>
</dbReference>
<reference evidence="4" key="1">
    <citation type="submission" date="2017-02" db="UniProtKB">
        <authorList>
            <consortium name="WormBaseParasite"/>
        </authorList>
    </citation>
    <scope>IDENTIFICATION</scope>
</reference>
<evidence type="ECO:0000313" key="4">
    <source>
        <dbReference type="WBParaSite" id="NBR_0001533401-mRNA-1"/>
    </source>
</evidence>
<dbReference type="WBParaSite" id="NBR_0001533401-mRNA-1">
    <property type="protein sequence ID" value="NBR_0001533401-mRNA-1"/>
    <property type="gene ID" value="NBR_0001533401"/>
</dbReference>
<name>A0A0N4YF25_NIPBR</name>
<dbReference type="AlphaFoldDB" id="A0A0N4YF25"/>
<evidence type="ECO:0000313" key="3">
    <source>
        <dbReference type="Proteomes" id="UP000271162"/>
    </source>
</evidence>
<feature type="compositionally biased region" description="Basic and acidic residues" evidence="1">
    <location>
        <begin position="99"/>
        <end position="109"/>
    </location>
</feature>
<feature type="region of interest" description="Disordered" evidence="1">
    <location>
        <begin position="1"/>
        <end position="23"/>
    </location>
</feature>
<keyword evidence="3" id="KW-1185">Reference proteome</keyword>
<feature type="compositionally biased region" description="Polar residues" evidence="1">
    <location>
        <begin position="1"/>
        <end position="10"/>
    </location>
</feature>
<protein>
    <submittedName>
        <fullName evidence="2 4">Uncharacterized protein</fullName>
    </submittedName>
</protein>
<reference evidence="2 3" key="2">
    <citation type="submission" date="2018-11" db="EMBL/GenBank/DDBJ databases">
        <authorList>
            <consortium name="Pathogen Informatics"/>
        </authorList>
    </citation>
    <scope>NUCLEOTIDE SEQUENCE [LARGE SCALE GENOMIC DNA]</scope>
</reference>
<feature type="region of interest" description="Disordered" evidence="1">
    <location>
        <begin position="82"/>
        <end position="109"/>
    </location>
</feature>
<gene>
    <name evidence="2" type="ORF">NBR_LOCUS15335</name>
</gene>
<proteinExistence type="predicted"/>